<reference evidence="13" key="2">
    <citation type="journal article" date="2017" name="Nat. Plants">
        <title>The Aegilops tauschii genome reveals multiple impacts of transposons.</title>
        <authorList>
            <person name="Zhao G."/>
            <person name="Zou C."/>
            <person name="Li K."/>
            <person name="Wang K."/>
            <person name="Li T."/>
            <person name="Gao L."/>
            <person name="Zhang X."/>
            <person name="Wang H."/>
            <person name="Yang Z."/>
            <person name="Liu X."/>
            <person name="Jiang W."/>
            <person name="Mao L."/>
            <person name="Kong X."/>
            <person name="Jiao Y."/>
            <person name="Jia J."/>
        </authorList>
    </citation>
    <scope>NUCLEOTIDE SEQUENCE [LARGE SCALE GENOMIC DNA]</scope>
    <source>
        <strain evidence="13">cv. AL8/78</strain>
    </source>
</reference>
<protein>
    <recommendedName>
        <fullName evidence="11">SBP-type domain-containing protein</fullName>
    </recommendedName>
</protein>
<dbReference type="Proteomes" id="UP000015105">
    <property type="component" value="Chromosome 5D"/>
</dbReference>
<keyword evidence="3 9" id="KW-0863">Zinc-finger</keyword>
<reference evidence="12" key="5">
    <citation type="journal article" date="2021" name="G3 (Bethesda)">
        <title>Aegilops tauschii genome assembly Aet v5.0 features greater sequence contiguity and improved annotation.</title>
        <authorList>
            <person name="Wang L."/>
            <person name="Zhu T."/>
            <person name="Rodriguez J.C."/>
            <person name="Deal K.R."/>
            <person name="Dubcovsky J."/>
            <person name="McGuire P.E."/>
            <person name="Lux T."/>
            <person name="Spannagl M."/>
            <person name="Mayer K.F.X."/>
            <person name="Baldrich P."/>
            <person name="Meyers B.C."/>
            <person name="Huo N."/>
            <person name="Gu Y.Q."/>
            <person name="Zhou H."/>
            <person name="Devos K.M."/>
            <person name="Bennetzen J.L."/>
            <person name="Unver T."/>
            <person name="Budak H."/>
            <person name="Gulick P.J."/>
            <person name="Galiba G."/>
            <person name="Kalapos B."/>
            <person name="Nelson D.R."/>
            <person name="Li P."/>
            <person name="You F.M."/>
            <person name="Luo M.C."/>
            <person name="Dvorak J."/>
        </authorList>
    </citation>
    <scope>NUCLEOTIDE SEQUENCE [LARGE SCALE GENOMIC DNA]</scope>
    <source>
        <strain evidence="12">cv. AL8/78</strain>
    </source>
</reference>
<keyword evidence="13" id="KW-1185">Reference proteome</keyword>
<evidence type="ECO:0000256" key="7">
    <source>
        <dbReference type="ARBA" id="ARBA00023163"/>
    </source>
</evidence>
<feature type="region of interest" description="Disordered" evidence="10">
    <location>
        <begin position="265"/>
        <end position="290"/>
    </location>
</feature>
<evidence type="ECO:0000313" key="12">
    <source>
        <dbReference type="EnsemblPlants" id="AET5Gv20667300.3"/>
    </source>
</evidence>
<dbReference type="InterPro" id="IPR036893">
    <property type="entry name" value="SBP_sf"/>
</dbReference>
<keyword evidence="2" id="KW-0479">Metal-binding</keyword>
<reference evidence="12" key="4">
    <citation type="submission" date="2019-03" db="UniProtKB">
        <authorList>
            <consortium name="EnsemblPlants"/>
        </authorList>
    </citation>
    <scope>IDENTIFICATION</scope>
</reference>
<sequence>PSCAVDGCKADLSKCRDYHRRHKVCEAHSKTPLVVVAGREMRFCQQCSRFHLLAEFDEAKRSCRKRLDGHNRRRRKPQVDSMNSGSFMTTQQGSVFKCRDKVRVLLRSKAGAKLVRDHQIRGQQSILHQHSPDQFRRLFVVLLQGRPALPLPARRRPDELQHGRDGPRDPPRVPASPQGRRAAAAAAREQQQQQDVLRWTVDARARLRLCSLSSVIPGQLLQRRRQPDGPSKRAHPLRPQPAAVRQLLLVRLLPGLQRRHRLRRLRRRHGRRAAQRRRRAGPELQRQRDELPRDLPRRRRWLLRGHVAVPPFLVAVEVLSERQRLFLGSFGDHL</sequence>
<dbReference type="Pfam" id="PF03110">
    <property type="entry name" value="SBP"/>
    <property type="match status" value="1"/>
</dbReference>
<keyword evidence="7" id="KW-0804">Transcription</keyword>
<dbReference type="Gene3D" id="4.10.1100.10">
    <property type="entry name" value="Transcription factor, SBP-box domain"/>
    <property type="match status" value="1"/>
</dbReference>
<dbReference type="InterPro" id="IPR004333">
    <property type="entry name" value="SBP_dom"/>
</dbReference>
<dbReference type="PANTHER" id="PTHR31251">
    <property type="entry name" value="SQUAMOSA PROMOTER-BINDING-LIKE PROTEIN 4"/>
    <property type="match status" value="1"/>
</dbReference>
<evidence type="ECO:0000256" key="9">
    <source>
        <dbReference type="PROSITE-ProRule" id="PRU00470"/>
    </source>
</evidence>
<dbReference type="EnsemblPlants" id="AET5Gv20667300.3">
    <property type="protein sequence ID" value="AET5Gv20667300.3"/>
    <property type="gene ID" value="AET5Gv20667300"/>
</dbReference>
<comment type="subcellular location">
    <subcellularLocation>
        <location evidence="1">Nucleus</location>
    </subcellularLocation>
</comment>
<dbReference type="PROSITE" id="PS51141">
    <property type="entry name" value="ZF_SBP"/>
    <property type="match status" value="1"/>
</dbReference>
<evidence type="ECO:0000256" key="2">
    <source>
        <dbReference type="ARBA" id="ARBA00022723"/>
    </source>
</evidence>
<proteinExistence type="predicted"/>
<reference evidence="13" key="1">
    <citation type="journal article" date="2014" name="Science">
        <title>Ancient hybridizations among the ancestral genomes of bread wheat.</title>
        <authorList>
            <consortium name="International Wheat Genome Sequencing Consortium,"/>
            <person name="Marcussen T."/>
            <person name="Sandve S.R."/>
            <person name="Heier L."/>
            <person name="Spannagl M."/>
            <person name="Pfeifer M."/>
            <person name="Jakobsen K.S."/>
            <person name="Wulff B.B."/>
            <person name="Steuernagel B."/>
            <person name="Mayer K.F."/>
            <person name="Olsen O.A."/>
        </authorList>
    </citation>
    <scope>NUCLEOTIDE SEQUENCE [LARGE SCALE GENOMIC DNA]</scope>
    <source>
        <strain evidence="13">cv. AL8/78</strain>
    </source>
</reference>
<dbReference type="PANTHER" id="PTHR31251:SF33">
    <property type="entry name" value="SQUAMOSA PROMOTER-BINDING-LIKE PROTEIN 16"/>
    <property type="match status" value="1"/>
</dbReference>
<organism evidence="12 13">
    <name type="scientific">Aegilops tauschii subsp. strangulata</name>
    <name type="common">Goatgrass</name>
    <dbReference type="NCBI Taxonomy" id="200361"/>
    <lineage>
        <taxon>Eukaryota</taxon>
        <taxon>Viridiplantae</taxon>
        <taxon>Streptophyta</taxon>
        <taxon>Embryophyta</taxon>
        <taxon>Tracheophyta</taxon>
        <taxon>Spermatophyta</taxon>
        <taxon>Magnoliopsida</taxon>
        <taxon>Liliopsida</taxon>
        <taxon>Poales</taxon>
        <taxon>Poaceae</taxon>
        <taxon>BOP clade</taxon>
        <taxon>Pooideae</taxon>
        <taxon>Triticodae</taxon>
        <taxon>Triticeae</taxon>
        <taxon>Triticinae</taxon>
        <taxon>Aegilops</taxon>
    </lineage>
</organism>
<evidence type="ECO:0000256" key="4">
    <source>
        <dbReference type="ARBA" id="ARBA00022833"/>
    </source>
</evidence>
<feature type="compositionally biased region" description="Basic residues" evidence="10">
    <location>
        <begin position="265"/>
        <end position="279"/>
    </location>
</feature>
<feature type="region of interest" description="Disordered" evidence="10">
    <location>
        <begin position="150"/>
        <end position="180"/>
    </location>
</feature>
<dbReference type="AlphaFoldDB" id="A0A453L8E0"/>
<keyword evidence="4" id="KW-0862">Zinc</keyword>
<feature type="region of interest" description="Disordered" evidence="10">
    <location>
        <begin position="220"/>
        <end position="239"/>
    </location>
</feature>
<evidence type="ECO:0000256" key="1">
    <source>
        <dbReference type="ARBA" id="ARBA00004123"/>
    </source>
</evidence>
<evidence type="ECO:0000256" key="3">
    <source>
        <dbReference type="ARBA" id="ARBA00022771"/>
    </source>
</evidence>
<dbReference type="InterPro" id="IPR044817">
    <property type="entry name" value="SBP-like"/>
</dbReference>
<evidence type="ECO:0000313" key="13">
    <source>
        <dbReference type="Proteomes" id="UP000015105"/>
    </source>
</evidence>
<dbReference type="FunFam" id="4.10.1100.10:FF:000001">
    <property type="entry name" value="Squamosa promoter-binding-like protein 14"/>
    <property type="match status" value="1"/>
</dbReference>
<feature type="domain" description="SBP-type" evidence="11">
    <location>
        <begin position="1"/>
        <end position="77"/>
    </location>
</feature>
<feature type="compositionally biased region" description="Basic and acidic residues" evidence="10">
    <location>
        <begin position="155"/>
        <end position="171"/>
    </location>
</feature>
<accession>A0A453L8E0</accession>
<dbReference type="Gramene" id="AET5Gv20667300.3">
    <property type="protein sequence ID" value="AET5Gv20667300.3"/>
    <property type="gene ID" value="AET5Gv20667300"/>
</dbReference>
<dbReference type="GO" id="GO:0008270">
    <property type="term" value="F:zinc ion binding"/>
    <property type="evidence" value="ECO:0007669"/>
    <property type="project" value="UniProtKB-KW"/>
</dbReference>
<evidence type="ECO:0000256" key="6">
    <source>
        <dbReference type="ARBA" id="ARBA00023125"/>
    </source>
</evidence>
<evidence type="ECO:0000256" key="5">
    <source>
        <dbReference type="ARBA" id="ARBA00023015"/>
    </source>
</evidence>
<reference evidence="12" key="3">
    <citation type="journal article" date="2017" name="Nature">
        <title>Genome sequence of the progenitor of the wheat D genome Aegilops tauschii.</title>
        <authorList>
            <person name="Luo M.C."/>
            <person name="Gu Y.Q."/>
            <person name="Puiu D."/>
            <person name="Wang H."/>
            <person name="Twardziok S.O."/>
            <person name="Deal K.R."/>
            <person name="Huo N."/>
            <person name="Zhu T."/>
            <person name="Wang L."/>
            <person name="Wang Y."/>
            <person name="McGuire P.E."/>
            <person name="Liu S."/>
            <person name="Long H."/>
            <person name="Ramasamy R.K."/>
            <person name="Rodriguez J.C."/>
            <person name="Van S.L."/>
            <person name="Yuan L."/>
            <person name="Wang Z."/>
            <person name="Xia Z."/>
            <person name="Xiao L."/>
            <person name="Anderson O.D."/>
            <person name="Ouyang S."/>
            <person name="Liang Y."/>
            <person name="Zimin A.V."/>
            <person name="Pertea G."/>
            <person name="Qi P."/>
            <person name="Bennetzen J.L."/>
            <person name="Dai X."/>
            <person name="Dawson M.W."/>
            <person name="Muller H.G."/>
            <person name="Kugler K."/>
            <person name="Rivarola-Duarte L."/>
            <person name="Spannagl M."/>
            <person name="Mayer K.F.X."/>
            <person name="Lu F.H."/>
            <person name="Bevan M.W."/>
            <person name="Leroy P."/>
            <person name="Li P."/>
            <person name="You F.M."/>
            <person name="Sun Q."/>
            <person name="Liu Z."/>
            <person name="Lyons E."/>
            <person name="Wicker T."/>
            <person name="Salzberg S.L."/>
            <person name="Devos K.M."/>
            <person name="Dvorak J."/>
        </authorList>
    </citation>
    <scope>NUCLEOTIDE SEQUENCE [LARGE SCALE GENOMIC DNA]</scope>
    <source>
        <strain evidence="12">cv. AL8/78</strain>
    </source>
</reference>
<keyword evidence="5" id="KW-0805">Transcription regulation</keyword>
<evidence type="ECO:0000259" key="11">
    <source>
        <dbReference type="PROSITE" id="PS51141"/>
    </source>
</evidence>
<dbReference type="SUPFAM" id="SSF103612">
    <property type="entry name" value="SBT domain"/>
    <property type="match status" value="1"/>
</dbReference>
<evidence type="ECO:0000256" key="10">
    <source>
        <dbReference type="SAM" id="MobiDB-lite"/>
    </source>
</evidence>
<keyword evidence="8" id="KW-0539">Nucleus</keyword>
<dbReference type="GO" id="GO:0005634">
    <property type="term" value="C:nucleus"/>
    <property type="evidence" value="ECO:0007669"/>
    <property type="project" value="UniProtKB-SubCell"/>
</dbReference>
<keyword evidence="6" id="KW-0238">DNA-binding</keyword>
<feature type="region of interest" description="Disordered" evidence="10">
    <location>
        <begin position="67"/>
        <end position="88"/>
    </location>
</feature>
<evidence type="ECO:0000256" key="8">
    <source>
        <dbReference type="ARBA" id="ARBA00023242"/>
    </source>
</evidence>
<dbReference type="GO" id="GO:0003677">
    <property type="term" value="F:DNA binding"/>
    <property type="evidence" value="ECO:0007669"/>
    <property type="project" value="UniProtKB-KW"/>
</dbReference>
<name>A0A453L8E0_AEGTS</name>